<dbReference type="Proteomes" id="UP000606499">
    <property type="component" value="Unassembled WGS sequence"/>
</dbReference>
<dbReference type="FunFam" id="1.10.287.1080:FF:000001">
    <property type="entry name" value="Nucleoside triphosphate pyrophosphohydrolase"/>
    <property type="match status" value="1"/>
</dbReference>
<dbReference type="GO" id="GO:0047429">
    <property type="term" value="F:nucleoside triphosphate diphosphatase activity"/>
    <property type="evidence" value="ECO:0007669"/>
    <property type="project" value="UniProtKB-EC"/>
</dbReference>
<dbReference type="EMBL" id="JACOPL010000009">
    <property type="protein sequence ID" value="MBC5725950.1"/>
    <property type="molecule type" value="Genomic_DNA"/>
</dbReference>
<feature type="domain" description="NTP pyrophosphohydrolase MazG-like" evidence="1">
    <location>
        <begin position="174"/>
        <end position="229"/>
    </location>
</feature>
<dbReference type="EC" id="3.6.1.9" evidence="2"/>
<keyword evidence="3" id="KW-1185">Reference proteome</keyword>
<dbReference type="GO" id="GO:0046081">
    <property type="term" value="P:dUTP catabolic process"/>
    <property type="evidence" value="ECO:0007669"/>
    <property type="project" value="TreeGrafter"/>
</dbReference>
<dbReference type="GO" id="GO:0046061">
    <property type="term" value="P:dATP catabolic process"/>
    <property type="evidence" value="ECO:0007669"/>
    <property type="project" value="TreeGrafter"/>
</dbReference>
<name>A0A923LXK7_9FIRM</name>
<dbReference type="PANTHER" id="PTHR30522">
    <property type="entry name" value="NUCLEOSIDE TRIPHOSPHATE PYROPHOSPHOHYDROLASE"/>
    <property type="match status" value="1"/>
</dbReference>
<protein>
    <submittedName>
        <fullName evidence="2">Nucleoside triphosphate pyrophosphohydrolase</fullName>
        <ecNumber evidence="2">3.6.1.9</ecNumber>
    </submittedName>
</protein>
<evidence type="ECO:0000313" key="3">
    <source>
        <dbReference type="Proteomes" id="UP000606499"/>
    </source>
</evidence>
<dbReference type="InterPro" id="IPR011551">
    <property type="entry name" value="NTP_PyrPHydrolase_MazG"/>
</dbReference>
<dbReference type="GO" id="GO:0046047">
    <property type="term" value="P:TTP catabolic process"/>
    <property type="evidence" value="ECO:0007669"/>
    <property type="project" value="TreeGrafter"/>
</dbReference>
<accession>A0A923LXK7</accession>
<dbReference type="CDD" id="cd11528">
    <property type="entry name" value="NTP-PPase_MazG_Nterm"/>
    <property type="match status" value="1"/>
</dbReference>
<keyword evidence="2" id="KW-0378">Hydrolase</keyword>
<dbReference type="NCBIfam" id="NF007113">
    <property type="entry name" value="PRK09562.1"/>
    <property type="match status" value="1"/>
</dbReference>
<reference evidence="2" key="1">
    <citation type="submission" date="2020-08" db="EMBL/GenBank/DDBJ databases">
        <title>Genome public.</title>
        <authorList>
            <person name="Liu C."/>
            <person name="Sun Q."/>
        </authorList>
    </citation>
    <scope>NUCLEOTIDE SEQUENCE</scope>
    <source>
        <strain evidence="2">NSJ-28</strain>
    </source>
</reference>
<dbReference type="FunFam" id="1.10.287.1080:FF:000003">
    <property type="entry name" value="Nucleoside triphosphate pyrophosphohydrolase"/>
    <property type="match status" value="1"/>
</dbReference>
<organism evidence="2 3">
    <name type="scientific">Agathobaculum faecis</name>
    <dbReference type="NCBI Taxonomy" id="2763013"/>
    <lineage>
        <taxon>Bacteria</taxon>
        <taxon>Bacillati</taxon>
        <taxon>Bacillota</taxon>
        <taxon>Clostridia</taxon>
        <taxon>Eubacteriales</taxon>
        <taxon>Butyricicoccaceae</taxon>
        <taxon>Agathobaculum</taxon>
    </lineage>
</organism>
<dbReference type="Pfam" id="PF03819">
    <property type="entry name" value="MazG"/>
    <property type="match status" value="2"/>
</dbReference>
<dbReference type="InterPro" id="IPR048011">
    <property type="entry name" value="NTP-PPase_MazG-like_C"/>
</dbReference>
<dbReference type="GO" id="GO:0006203">
    <property type="term" value="P:dGTP catabolic process"/>
    <property type="evidence" value="ECO:0007669"/>
    <property type="project" value="TreeGrafter"/>
</dbReference>
<feature type="domain" description="NTP pyrophosphohydrolase MazG-like" evidence="1">
    <location>
        <begin position="34"/>
        <end position="107"/>
    </location>
</feature>
<proteinExistence type="predicted"/>
<dbReference type="GO" id="GO:0046076">
    <property type="term" value="P:dTTP catabolic process"/>
    <property type="evidence" value="ECO:0007669"/>
    <property type="project" value="TreeGrafter"/>
</dbReference>
<dbReference type="Gene3D" id="1.10.287.1080">
    <property type="entry name" value="MazG-like"/>
    <property type="match status" value="2"/>
</dbReference>
<dbReference type="SUPFAM" id="SSF101386">
    <property type="entry name" value="all-alpha NTP pyrophosphatases"/>
    <property type="match status" value="2"/>
</dbReference>
<dbReference type="GO" id="GO:0006950">
    <property type="term" value="P:response to stress"/>
    <property type="evidence" value="ECO:0007669"/>
    <property type="project" value="UniProtKB-ARBA"/>
</dbReference>
<gene>
    <name evidence="2" type="primary">mazG</name>
    <name evidence="2" type="ORF">H8S45_10835</name>
</gene>
<sequence length="263" mass="30322">MVDFQKKEQYNFNDLLRIMEILRAPDGCMWDREQDHRSIRRNFIEETYEVCEAIDEEDTEHLKEELGDVLLQVVFHTQMEKEKGVFDINDVADGICKKLIYRHPHIFGDVKVGSSEEILSNWDDLKRKEKHQETDTSALASVAKSLPGLIRAEKIQKKAAKVGFDWDGADGALEKVEEELAEVRRALAGDGDIEEELGDLLFAVVNVARHKKVDAERAVEKTCDKFIHRFGFMERQAKEENKVLSDLSLAEMDSLWNRSKEKV</sequence>
<dbReference type="InterPro" id="IPR004518">
    <property type="entry name" value="MazG-like_dom"/>
</dbReference>
<evidence type="ECO:0000313" key="2">
    <source>
        <dbReference type="EMBL" id="MBC5725950.1"/>
    </source>
</evidence>
<dbReference type="AlphaFoldDB" id="A0A923LXK7"/>
<dbReference type="GO" id="GO:0046052">
    <property type="term" value="P:UTP catabolic process"/>
    <property type="evidence" value="ECO:0007669"/>
    <property type="project" value="TreeGrafter"/>
</dbReference>
<comment type="caution">
    <text evidence="2">The sequence shown here is derived from an EMBL/GenBank/DDBJ whole genome shotgun (WGS) entry which is preliminary data.</text>
</comment>
<dbReference type="InterPro" id="IPR048015">
    <property type="entry name" value="NTP-PPase_MazG-like_N"/>
</dbReference>
<dbReference type="PANTHER" id="PTHR30522:SF0">
    <property type="entry name" value="NUCLEOSIDE TRIPHOSPHATE PYROPHOSPHOHYDROLASE"/>
    <property type="match status" value="1"/>
</dbReference>
<evidence type="ECO:0000259" key="1">
    <source>
        <dbReference type="Pfam" id="PF03819"/>
    </source>
</evidence>
<dbReference type="CDD" id="cd11529">
    <property type="entry name" value="NTP-PPase_MazG_Cterm"/>
    <property type="match status" value="1"/>
</dbReference>
<dbReference type="NCBIfam" id="TIGR00444">
    <property type="entry name" value="mazG"/>
    <property type="match status" value="1"/>
</dbReference>
<dbReference type="RefSeq" id="WP_054327334.1">
    <property type="nucleotide sequence ID" value="NZ_JACOPL010000009.1"/>
</dbReference>